<reference evidence="2" key="1">
    <citation type="submission" date="2025-08" db="UniProtKB">
        <authorList>
            <consortium name="Ensembl"/>
        </authorList>
    </citation>
    <scope>IDENTIFICATION</scope>
</reference>
<dbReference type="PROSITE" id="PS50062">
    <property type="entry name" value="BCL2_FAMILY"/>
    <property type="match status" value="1"/>
</dbReference>
<dbReference type="InterPro" id="IPR002475">
    <property type="entry name" value="Bcl2-like"/>
</dbReference>
<keyword evidence="1" id="KW-0053">Apoptosis</keyword>
<dbReference type="GO" id="GO:0006915">
    <property type="term" value="P:apoptotic process"/>
    <property type="evidence" value="ECO:0007669"/>
    <property type="project" value="UniProtKB-KW"/>
</dbReference>
<proteinExistence type="predicted"/>
<dbReference type="SUPFAM" id="SSF56854">
    <property type="entry name" value="Bcl-2 inhibitors of programmed cell death"/>
    <property type="match status" value="1"/>
</dbReference>
<evidence type="ECO:0000256" key="1">
    <source>
        <dbReference type="ARBA" id="ARBA00022703"/>
    </source>
</evidence>
<dbReference type="AlphaFoldDB" id="A0A3B4B6K5"/>
<dbReference type="STRING" id="409849.ENSPMGP00000025113"/>
<evidence type="ECO:0000313" key="3">
    <source>
        <dbReference type="Proteomes" id="UP000261520"/>
    </source>
</evidence>
<protein>
    <submittedName>
        <fullName evidence="2">Uncharacterized protein</fullName>
    </submittedName>
</protein>
<sequence length="123" mass="14563">TLWNLSKTAARWHRTLEAIKVKNFVLLKDFIYERDRRLWKRLQQIRDELDGNVERQRMTSDSALIAIEIISDGKFNWGRVVSQFFFRPGWLGRKCSHFGSPTRQTVDVFLTGIQTNFLVICKM</sequence>
<dbReference type="GO" id="GO:0042981">
    <property type="term" value="P:regulation of apoptotic process"/>
    <property type="evidence" value="ECO:0007669"/>
    <property type="project" value="InterPro"/>
</dbReference>
<reference evidence="2" key="2">
    <citation type="submission" date="2025-09" db="UniProtKB">
        <authorList>
            <consortium name="Ensembl"/>
        </authorList>
    </citation>
    <scope>IDENTIFICATION</scope>
</reference>
<keyword evidence="3" id="KW-1185">Reference proteome</keyword>
<accession>A0A3B4B6K5</accession>
<name>A0A3B4B6K5_9GOBI</name>
<dbReference type="Ensembl" id="ENSPMGT00000026753.1">
    <property type="protein sequence ID" value="ENSPMGP00000025113.1"/>
    <property type="gene ID" value="ENSPMGG00000020292.1"/>
</dbReference>
<organism evidence="2 3">
    <name type="scientific">Periophthalmus magnuspinnatus</name>
    <dbReference type="NCBI Taxonomy" id="409849"/>
    <lineage>
        <taxon>Eukaryota</taxon>
        <taxon>Metazoa</taxon>
        <taxon>Chordata</taxon>
        <taxon>Craniata</taxon>
        <taxon>Vertebrata</taxon>
        <taxon>Euteleostomi</taxon>
        <taxon>Actinopterygii</taxon>
        <taxon>Neopterygii</taxon>
        <taxon>Teleostei</taxon>
        <taxon>Neoteleostei</taxon>
        <taxon>Acanthomorphata</taxon>
        <taxon>Gobiaria</taxon>
        <taxon>Gobiiformes</taxon>
        <taxon>Gobioidei</taxon>
        <taxon>Gobiidae</taxon>
        <taxon>Oxudercinae</taxon>
        <taxon>Periophthalmus</taxon>
    </lineage>
</organism>
<dbReference type="Gene3D" id="1.10.437.10">
    <property type="entry name" value="Blc2-like"/>
    <property type="match status" value="1"/>
</dbReference>
<dbReference type="InterPro" id="IPR036834">
    <property type="entry name" value="Bcl-2-like_sf"/>
</dbReference>
<evidence type="ECO:0000313" key="2">
    <source>
        <dbReference type="Ensembl" id="ENSPMGP00000025113.1"/>
    </source>
</evidence>
<dbReference type="Proteomes" id="UP000261520">
    <property type="component" value="Unplaced"/>
</dbReference>